<dbReference type="RefSeq" id="XP_017783491.1">
    <property type="nucleotide sequence ID" value="XM_017928002.1"/>
</dbReference>
<evidence type="ECO:0000313" key="9">
    <source>
        <dbReference type="RefSeq" id="XP_017783491.1"/>
    </source>
</evidence>
<feature type="compositionally biased region" description="Basic and acidic residues" evidence="6">
    <location>
        <begin position="345"/>
        <end position="355"/>
    </location>
</feature>
<accession>A0ABM1N9J1</accession>
<evidence type="ECO:0000259" key="7">
    <source>
        <dbReference type="PROSITE" id="PS50157"/>
    </source>
</evidence>
<sequence>MNLCNPARNVFIAPKDYQGIRYNCDKCKRSYKVKRSLWRHIKYECQQLPRFQCECCLHWFKHKSSMMQHYYTKHAEGVFTCDYCKKSYARYQSFYMHKKYDCEVAEGFRCPATSCNFTSKRKHNMKRHFLTHHNASFASAARRPTDRKRACTSISDTTAARWRGSRALGVRIAAPGSLFYCETCNASYVHKNSLYVHRKYYCGNPCVYACGHSGCRASAFHLRQLRQDVQEPYDFDQAFAVRVRTGGAIRLHDLRSKIQEEGHLQDARQNVTSAKHATTNRNSLSIKAKTLIKRNYYYAQIPNRRFRLWVVRKSVQGDEGREKAHQVRVRKAAAVQMSSVPDELQEARHSEKAHATEAQYHVAASSNKPEKQNKINNENLSSVIFERNEIKSSALFSYQNEN</sequence>
<dbReference type="Proteomes" id="UP000695000">
    <property type="component" value="Unplaced"/>
</dbReference>
<evidence type="ECO:0000256" key="6">
    <source>
        <dbReference type="SAM" id="MobiDB-lite"/>
    </source>
</evidence>
<name>A0ABM1N9J1_NICVS</name>
<evidence type="ECO:0000256" key="1">
    <source>
        <dbReference type="ARBA" id="ARBA00022723"/>
    </source>
</evidence>
<evidence type="ECO:0000256" key="4">
    <source>
        <dbReference type="ARBA" id="ARBA00022833"/>
    </source>
</evidence>
<keyword evidence="8" id="KW-1185">Reference proteome</keyword>
<evidence type="ECO:0000256" key="2">
    <source>
        <dbReference type="ARBA" id="ARBA00022737"/>
    </source>
</evidence>
<dbReference type="InterPro" id="IPR013087">
    <property type="entry name" value="Znf_C2H2_type"/>
</dbReference>
<feature type="domain" description="C2H2-type" evidence="7">
    <location>
        <begin position="22"/>
        <end position="49"/>
    </location>
</feature>
<evidence type="ECO:0000256" key="3">
    <source>
        <dbReference type="ARBA" id="ARBA00022771"/>
    </source>
</evidence>
<reference evidence="9" key="1">
    <citation type="submission" date="2025-08" db="UniProtKB">
        <authorList>
            <consortium name="RefSeq"/>
        </authorList>
    </citation>
    <scope>IDENTIFICATION</scope>
    <source>
        <tissue evidence="9">Whole Larva</tissue>
    </source>
</reference>
<dbReference type="PROSITE" id="PS00028">
    <property type="entry name" value="ZINC_FINGER_C2H2_1"/>
    <property type="match status" value="1"/>
</dbReference>
<dbReference type="PROSITE" id="PS50157">
    <property type="entry name" value="ZINC_FINGER_C2H2_2"/>
    <property type="match status" value="1"/>
</dbReference>
<feature type="region of interest" description="Disordered" evidence="6">
    <location>
        <begin position="340"/>
        <end position="376"/>
    </location>
</feature>
<dbReference type="GeneID" id="108567505"/>
<evidence type="ECO:0000313" key="8">
    <source>
        <dbReference type="Proteomes" id="UP000695000"/>
    </source>
</evidence>
<dbReference type="Gene3D" id="3.30.160.60">
    <property type="entry name" value="Classic Zinc Finger"/>
    <property type="match status" value="2"/>
</dbReference>
<keyword evidence="1" id="KW-0479">Metal-binding</keyword>
<dbReference type="InterPro" id="IPR036236">
    <property type="entry name" value="Znf_C2H2_sf"/>
</dbReference>
<dbReference type="PANTHER" id="PTHR24409">
    <property type="entry name" value="ZINC FINGER PROTEIN 142"/>
    <property type="match status" value="1"/>
</dbReference>
<protein>
    <submittedName>
        <fullName evidence="9">Zinc finger protein 62-like</fullName>
    </submittedName>
</protein>
<keyword evidence="4" id="KW-0862">Zinc</keyword>
<dbReference type="SUPFAM" id="SSF57667">
    <property type="entry name" value="beta-beta-alpha zinc fingers"/>
    <property type="match status" value="2"/>
</dbReference>
<evidence type="ECO:0000256" key="5">
    <source>
        <dbReference type="PROSITE-ProRule" id="PRU00042"/>
    </source>
</evidence>
<organism evidence="8 9">
    <name type="scientific">Nicrophorus vespilloides</name>
    <name type="common">Boreal carrion beetle</name>
    <dbReference type="NCBI Taxonomy" id="110193"/>
    <lineage>
        <taxon>Eukaryota</taxon>
        <taxon>Metazoa</taxon>
        <taxon>Ecdysozoa</taxon>
        <taxon>Arthropoda</taxon>
        <taxon>Hexapoda</taxon>
        <taxon>Insecta</taxon>
        <taxon>Pterygota</taxon>
        <taxon>Neoptera</taxon>
        <taxon>Endopterygota</taxon>
        <taxon>Coleoptera</taxon>
        <taxon>Polyphaga</taxon>
        <taxon>Staphyliniformia</taxon>
        <taxon>Silphidae</taxon>
        <taxon>Nicrophorinae</taxon>
        <taxon>Nicrophorus</taxon>
    </lineage>
</organism>
<keyword evidence="3 5" id="KW-0863">Zinc-finger</keyword>
<proteinExistence type="predicted"/>
<dbReference type="SMART" id="SM00355">
    <property type="entry name" value="ZnF_C2H2"/>
    <property type="match status" value="5"/>
</dbReference>
<keyword evidence="2" id="KW-0677">Repeat</keyword>
<gene>
    <name evidence="9" type="primary">LOC108567505</name>
</gene>
<dbReference type="PANTHER" id="PTHR24409:SF295">
    <property type="entry name" value="AZ2-RELATED"/>
    <property type="match status" value="1"/>
</dbReference>